<sequence>MSGLLTVAKYVAGLLGIPALTTALSVASAGVTAKKSLETTVNFTSRTSARLQMLPEESHLKSVLDTVLVLNARGTYGEDRAYFTVSGADGAMKMLDGSGPGDLYIVEITAPALNLSGHKYLVYAKSGMVERPGSVRLVKHLAKRSETVDTANLTDFLGALGQAMVEQHDRVEQMKRSGMRP</sequence>
<evidence type="ECO:0000313" key="1">
    <source>
        <dbReference type="EMBL" id="MBL0419620.1"/>
    </source>
</evidence>
<protein>
    <submittedName>
        <fullName evidence="1">Uncharacterized protein</fullName>
    </submittedName>
</protein>
<accession>A0A936ZLU9</accession>
<name>A0A936ZLU9_9BURK</name>
<evidence type="ECO:0000313" key="2">
    <source>
        <dbReference type="Proteomes" id="UP000613011"/>
    </source>
</evidence>
<dbReference type="EMBL" id="JAEQNA010000001">
    <property type="protein sequence ID" value="MBL0419620.1"/>
    <property type="molecule type" value="Genomic_DNA"/>
</dbReference>
<proteinExistence type="predicted"/>
<comment type="caution">
    <text evidence="1">The sequence shown here is derived from an EMBL/GenBank/DDBJ whole genome shotgun (WGS) entry which is preliminary data.</text>
</comment>
<dbReference type="RefSeq" id="WP_201682634.1">
    <property type="nucleotide sequence ID" value="NZ_JAEQNA010000001.1"/>
</dbReference>
<keyword evidence="2" id="KW-1185">Reference proteome</keyword>
<gene>
    <name evidence="1" type="ORF">JI739_04580</name>
</gene>
<organism evidence="1 2">
    <name type="scientific">Ramlibacter aurantiacus</name>
    <dbReference type="NCBI Taxonomy" id="2801330"/>
    <lineage>
        <taxon>Bacteria</taxon>
        <taxon>Pseudomonadati</taxon>
        <taxon>Pseudomonadota</taxon>
        <taxon>Betaproteobacteria</taxon>
        <taxon>Burkholderiales</taxon>
        <taxon>Comamonadaceae</taxon>
        <taxon>Ramlibacter</taxon>
    </lineage>
</organism>
<reference evidence="1" key="1">
    <citation type="submission" date="2021-01" db="EMBL/GenBank/DDBJ databases">
        <title>Ramlibacter sp. strain AW1 16S ribosomal RNA gene Genome sequencing and assembly.</title>
        <authorList>
            <person name="Kang M."/>
        </authorList>
    </citation>
    <scope>NUCLEOTIDE SEQUENCE</scope>
    <source>
        <strain evidence="1">AW1</strain>
    </source>
</reference>
<dbReference type="Proteomes" id="UP000613011">
    <property type="component" value="Unassembled WGS sequence"/>
</dbReference>
<dbReference type="AlphaFoldDB" id="A0A936ZLU9"/>